<keyword evidence="5" id="KW-1185">Reference proteome</keyword>
<dbReference type="Gene3D" id="1.25.40.390">
    <property type="match status" value="1"/>
</dbReference>
<organism evidence="4 5">
    <name type="scientific">Hymenobacter cellulosivorans</name>
    <dbReference type="NCBI Taxonomy" id="2932249"/>
    <lineage>
        <taxon>Bacteria</taxon>
        <taxon>Pseudomonadati</taxon>
        <taxon>Bacteroidota</taxon>
        <taxon>Cytophagia</taxon>
        <taxon>Cytophagales</taxon>
        <taxon>Hymenobacteraceae</taxon>
        <taxon>Hymenobacter</taxon>
    </lineage>
</organism>
<accession>A0ABY4F4K9</accession>
<feature type="domain" description="SusD-like N-terminal" evidence="3">
    <location>
        <begin position="106"/>
        <end position="228"/>
    </location>
</feature>
<dbReference type="Proteomes" id="UP000831785">
    <property type="component" value="Chromosome"/>
</dbReference>
<dbReference type="EMBL" id="CP095049">
    <property type="protein sequence ID" value="UOQ51087.1"/>
    <property type="molecule type" value="Genomic_DNA"/>
</dbReference>
<keyword evidence="2" id="KW-0732">Signal</keyword>
<proteinExistence type="predicted"/>
<name>A0ABY4F4K9_9BACT</name>
<evidence type="ECO:0000256" key="2">
    <source>
        <dbReference type="SAM" id="SignalP"/>
    </source>
</evidence>
<feature type="compositionally biased region" description="Polar residues" evidence="1">
    <location>
        <begin position="299"/>
        <end position="308"/>
    </location>
</feature>
<dbReference type="RefSeq" id="WP_244714222.1">
    <property type="nucleotide sequence ID" value="NZ_CP095049.1"/>
</dbReference>
<evidence type="ECO:0000313" key="5">
    <source>
        <dbReference type="Proteomes" id="UP000831785"/>
    </source>
</evidence>
<evidence type="ECO:0000313" key="4">
    <source>
        <dbReference type="EMBL" id="UOQ51087.1"/>
    </source>
</evidence>
<feature type="chain" id="PRO_5046800198" evidence="2">
    <location>
        <begin position="20"/>
        <end position="325"/>
    </location>
</feature>
<dbReference type="InterPro" id="IPR011990">
    <property type="entry name" value="TPR-like_helical_dom_sf"/>
</dbReference>
<evidence type="ECO:0000259" key="3">
    <source>
        <dbReference type="Pfam" id="PF14322"/>
    </source>
</evidence>
<dbReference type="Pfam" id="PF14322">
    <property type="entry name" value="SusD-like_3"/>
    <property type="match status" value="1"/>
</dbReference>
<reference evidence="4 5" key="1">
    <citation type="submission" date="2022-04" db="EMBL/GenBank/DDBJ databases">
        <title>Hymenobacter sp. isolated from the air.</title>
        <authorList>
            <person name="Won M."/>
            <person name="Lee C.-M."/>
            <person name="Woen H.-Y."/>
            <person name="Kwon S.-W."/>
        </authorList>
    </citation>
    <scope>NUCLEOTIDE SEQUENCE [LARGE SCALE GENOMIC DNA]</scope>
    <source>
        <strain evidence="5">5116 S-27</strain>
    </source>
</reference>
<protein>
    <submittedName>
        <fullName evidence="4">RagB/SusD family nutrient uptake outer membrane protein</fullName>
    </submittedName>
</protein>
<gene>
    <name evidence="4" type="ORF">MUN80_15105</name>
</gene>
<feature type="region of interest" description="Disordered" evidence="1">
    <location>
        <begin position="299"/>
        <end position="325"/>
    </location>
</feature>
<sequence length="325" mass="35710">MKLSRITALLACSAWFALSGCEDTLDKMDLSASTEDVVFQDEAFATLNLSYIYDQNLPVWFGQTGIGLGNTNPSILSDEVQGESVFLEGTVQVNTVTDFGTSLDGKNNYGKIRTINMFLRALDRSPLTKEVKDRLRSQALFFRAWRYFDLVRIYGGVPLVLTPLEAVGVEARAAAYLPRNTSTETFSRIVADLDTAITYLPGKWTNSSVDWGRIHKGGAAAFKARVLLYAASPQFNPSDDVSKWQAAFAASQQAKTLLSANGFGLHTSFDQLWFEEVNNREAVMVTSFNTATADQLKKSNTYDNTTRPAYTGTGAARPTSPPGSW</sequence>
<dbReference type="SUPFAM" id="SSF48452">
    <property type="entry name" value="TPR-like"/>
    <property type="match status" value="1"/>
</dbReference>
<dbReference type="InterPro" id="IPR033985">
    <property type="entry name" value="SusD-like_N"/>
</dbReference>
<evidence type="ECO:0000256" key="1">
    <source>
        <dbReference type="SAM" id="MobiDB-lite"/>
    </source>
</evidence>
<feature type="signal peptide" evidence="2">
    <location>
        <begin position="1"/>
        <end position="19"/>
    </location>
</feature>
<dbReference type="PROSITE" id="PS51257">
    <property type="entry name" value="PROKAR_LIPOPROTEIN"/>
    <property type="match status" value="1"/>
</dbReference>